<dbReference type="Proteomes" id="UP000321960">
    <property type="component" value="Unassembled WGS sequence"/>
</dbReference>
<feature type="transmembrane region" description="Helical" evidence="1">
    <location>
        <begin position="408"/>
        <end position="431"/>
    </location>
</feature>
<dbReference type="OrthoDB" id="7800844at2"/>
<evidence type="ECO:0000256" key="1">
    <source>
        <dbReference type="SAM" id="Phobius"/>
    </source>
</evidence>
<reference evidence="2 4" key="3">
    <citation type="submission" date="2019-07" db="EMBL/GenBank/DDBJ databases">
        <title>Whole genome shotgun sequence of Methylobacterium oxalidis NBRC 107715.</title>
        <authorList>
            <person name="Hosoyama A."/>
            <person name="Uohara A."/>
            <person name="Ohji S."/>
            <person name="Ichikawa N."/>
        </authorList>
    </citation>
    <scope>NUCLEOTIDE SEQUENCE [LARGE SCALE GENOMIC DNA]</scope>
    <source>
        <strain evidence="2 4">NBRC 107715</strain>
    </source>
</reference>
<proteinExistence type="predicted"/>
<sequence length="436" mass="49187">MNVDEVKQGERLRGIIEAARNALPEVRRNAETIEPIPDRKLPALLRQAREKLDWTRVPGLRPRPRKEENLLPVLIRRFSLFVLLPTAIVAVYLFVFASDQYIAEAQFAVRGNVEPMGDVNLGEFTSLIQKHNSQDSFIVRDFIHSQSMVELAEKELAVTKMFSRSEADFWARYNPPQPIEELTRYWRRHVEAQIDAISGVITLTARAFTPEDALAIAKQVVAKSEALINTISRRAQADMVEHALKDATEAQDRLKKAHLAIQHYRNRWGIIDPIKSAEATLITMTSLRKDKFKAENDLQVLRGSNLNENSRGIQVLVANIAAIDHQMKQLQDQLTSETAGATGAPNMTQALLEYEGLLIERTIAEKLNESANTILDRARVSASKQQIYLATFVPPVIPTDSLYPRRGYGLIIAFFCFLVVWSSVSLVLAGIKDQRL</sequence>
<keyword evidence="5" id="KW-1185">Reference proteome</keyword>
<dbReference type="Proteomes" id="UP001156856">
    <property type="component" value="Unassembled WGS sequence"/>
</dbReference>
<gene>
    <name evidence="2" type="primary">wcbD_2</name>
    <name evidence="3" type="synonym">wcbD_1</name>
    <name evidence="3" type="ORF">GCM10007888_40750</name>
    <name evidence="2" type="ORF">MOX02_30660</name>
</gene>
<reference evidence="5" key="2">
    <citation type="journal article" date="2019" name="Int. J. Syst. Evol. Microbiol.">
        <title>The Global Catalogue of Microorganisms (GCM) 10K type strain sequencing project: providing services to taxonomists for standard genome sequencing and annotation.</title>
        <authorList>
            <consortium name="The Broad Institute Genomics Platform"/>
            <consortium name="The Broad Institute Genome Sequencing Center for Infectious Disease"/>
            <person name="Wu L."/>
            <person name="Ma J."/>
        </authorList>
    </citation>
    <scope>NUCLEOTIDE SEQUENCE [LARGE SCALE GENOMIC DNA]</scope>
    <source>
        <strain evidence="5">NBRC 107715</strain>
    </source>
</reference>
<dbReference type="AlphaFoldDB" id="A0A512J4W2"/>
<dbReference type="GO" id="GO:0004713">
    <property type="term" value="F:protein tyrosine kinase activity"/>
    <property type="evidence" value="ECO:0007669"/>
    <property type="project" value="TreeGrafter"/>
</dbReference>
<dbReference type="RefSeq" id="WP_147026611.1">
    <property type="nucleotide sequence ID" value="NZ_BJZU01000061.1"/>
</dbReference>
<dbReference type="GO" id="GO:0005886">
    <property type="term" value="C:plasma membrane"/>
    <property type="evidence" value="ECO:0007669"/>
    <property type="project" value="TreeGrafter"/>
</dbReference>
<dbReference type="EMBL" id="BSPK01000076">
    <property type="protein sequence ID" value="GLS65693.1"/>
    <property type="molecule type" value="Genomic_DNA"/>
</dbReference>
<dbReference type="EMBL" id="BJZU01000061">
    <property type="protein sequence ID" value="GEP05028.1"/>
    <property type="molecule type" value="Genomic_DNA"/>
</dbReference>
<evidence type="ECO:0000313" key="3">
    <source>
        <dbReference type="EMBL" id="GLS65693.1"/>
    </source>
</evidence>
<comment type="caution">
    <text evidence="2">The sequence shown here is derived from an EMBL/GenBank/DDBJ whole genome shotgun (WGS) entry which is preliminary data.</text>
</comment>
<feature type="transmembrane region" description="Helical" evidence="1">
    <location>
        <begin position="78"/>
        <end position="97"/>
    </location>
</feature>
<protein>
    <submittedName>
        <fullName evidence="2">Capsule polysaccharide transporter</fullName>
    </submittedName>
</protein>
<dbReference type="PANTHER" id="PTHR32309">
    <property type="entry name" value="TYROSINE-PROTEIN KINASE"/>
    <property type="match status" value="1"/>
</dbReference>
<dbReference type="PANTHER" id="PTHR32309:SF13">
    <property type="entry name" value="FERRIC ENTEROBACTIN TRANSPORT PROTEIN FEPE"/>
    <property type="match status" value="1"/>
</dbReference>
<evidence type="ECO:0000313" key="4">
    <source>
        <dbReference type="Proteomes" id="UP000321960"/>
    </source>
</evidence>
<evidence type="ECO:0000313" key="5">
    <source>
        <dbReference type="Proteomes" id="UP001156856"/>
    </source>
</evidence>
<keyword evidence="1" id="KW-0812">Transmembrane</keyword>
<reference evidence="3" key="4">
    <citation type="submission" date="2023-01" db="EMBL/GenBank/DDBJ databases">
        <title>Draft genome sequence of Methylobacterium oxalidis strain NBRC 107715.</title>
        <authorList>
            <person name="Sun Q."/>
            <person name="Mori K."/>
        </authorList>
    </citation>
    <scope>NUCLEOTIDE SEQUENCE</scope>
    <source>
        <strain evidence="3">NBRC 107715</strain>
    </source>
</reference>
<reference evidence="3" key="1">
    <citation type="journal article" date="2014" name="Int. J. Syst. Evol. Microbiol.">
        <title>Complete genome of a new Firmicutes species belonging to the dominant human colonic microbiota ('Ruminococcus bicirculans') reveals two chromosomes and a selective capacity to utilize plant glucans.</title>
        <authorList>
            <consortium name="NISC Comparative Sequencing Program"/>
            <person name="Wegmann U."/>
            <person name="Louis P."/>
            <person name="Goesmann A."/>
            <person name="Henrissat B."/>
            <person name="Duncan S.H."/>
            <person name="Flint H.J."/>
        </authorList>
    </citation>
    <scope>NUCLEOTIDE SEQUENCE</scope>
    <source>
        <strain evidence="3">NBRC 107715</strain>
    </source>
</reference>
<keyword evidence="1" id="KW-1133">Transmembrane helix</keyword>
<organism evidence="2 4">
    <name type="scientific">Methylobacterium oxalidis</name>
    <dbReference type="NCBI Taxonomy" id="944322"/>
    <lineage>
        <taxon>Bacteria</taxon>
        <taxon>Pseudomonadati</taxon>
        <taxon>Pseudomonadota</taxon>
        <taxon>Alphaproteobacteria</taxon>
        <taxon>Hyphomicrobiales</taxon>
        <taxon>Methylobacteriaceae</taxon>
        <taxon>Methylobacterium</taxon>
    </lineage>
</organism>
<evidence type="ECO:0000313" key="2">
    <source>
        <dbReference type="EMBL" id="GEP05028.1"/>
    </source>
</evidence>
<keyword evidence="1" id="KW-0472">Membrane</keyword>
<name>A0A512J4W2_9HYPH</name>
<accession>A0A512J4W2</accession>
<dbReference type="InterPro" id="IPR050445">
    <property type="entry name" value="Bact_polysacc_biosynth/exp"/>
</dbReference>